<evidence type="ECO:0000313" key="2">
    <source>
        <dbReference type="EMBL" id="KAJ2842334.1"/>
    </source>
</evidence>
<protein>
    <submittedName>
        <fullName evidence="2">Uncharacterized protein</fullName>
    </submittedName>
</protein>
<feature type="compositionally biased region" description="Polar residues" evidence="1">
    <location>
        <begin position="169"/>
        <end position="183"/>
    </location>
</feature>
<feature type="compositionally biased region" description="Polar residues" evidence="1">
    <location>
        <begin position="246"/>
        <end position="264"/>
    </location>
</feature>
<feature type="region of interest" description="Disordered" evidence="1">
    <location>
        <begin position="161"/>
        <end position="223"/>
    </location>
</feature>
<reference evidence="2" key="1">
    <citation type="submission" date="2022-07" db="EMBL/GenBank/DDBJ databases">
        <title>Phylogenomic reconstructions and comparative analyses of Kickxellomycotina fungi.</title>
        <authorList>
            <person name="Reynolds N.K."/>
            <person name="Stajich J.E."/>
            <person name="Barry K."/>
            <person name="Grigoriev I.V."/>
            <person name="Crous P."/>
            <person name="Smith M.E."/>
        </authorList>
    </citation>
    <scope>NUCLEOTIDE SEQUENCE</scope>
    <source>
        <strain evidence="2">NRRL 1566</strain>
    </source>
</reference>
<organism evidence="2 3">
    <name type="scientific">Coemansia brasiliensis</name>
    <dbReference type="NCBI Taxonomy" id="2650707"/>
    <lineage>
        <taxon>Eukaryota</taxon>
        <taxon>Fungi</taxon>
        <taxon>Fungi incertae sedis</taxon>
        <taxon>Zoopagomycota</taxon>
        <taxon>Kickxellomycotina</taxon>
        <taxon>Kickxellomycetes</taxon>
        <taxon>Kickxellales</taxon>
        <taxon>Kickxellaceae</taxon>
        <taxon>Coemansia</taxon>
    </lineage>
</organism>
<proteinExistence type="predicted"/>
<gene>
    <name evidence="2" type="ORF">IWW36_005945</name>
</gene>
<evidence type="ECO:0000256" key="1">
    <source>
        <dbReference type="SAM" id="MobiDB-lite"/>
    </source>
</evidence>
<keyword evidence="3" id="KW-1185">Reference proteome</keyword>
<dbReference type="EMBL" id="JANBUW010001816">
    <property type="protein sequence ID" value="KAJ2842334.1"/>
    <property type="molecule type" value="Genomic_DNA"/>
</dbReference>
<accession>A0A9W8LW64</accession>
<comment type="caution">
    <text evidence="2">The sequence shown here is derived from an EMBL/GenBank/DDBJ whole genome shotgun (WGS) entry which is preliminary data.</text>
</comment>
<feature type="region of interest" description="Disordered" evidence="1">
    <location>
        <begin position="246"/>
        <end position="271"/>
    </location>
</feature>
<dbReference type="Proteomes" id="UP001139887">
    <property type="component" value="Unassembled WGS sequence"/>
</dbReference>
<feature type="region of interest" description="Disordered" evidence="1">
    <location>
        <begin position="67"/>
        <end position="87"/>
    </location>
</feature>
<dbReference type="AlphaFoldDB" id="A0A9W8LW64"/>
<sequence length="271" mass="30906">MHNTLDHEQTKQKIQDFVAEQRKGIDTSNREEFLDTNNDAESTCARIDAKRTNCGVKLQPELVQNTNTALGRSTDQSTEADLRPPAPQPLCGLEERVDNIREHLSVRFVPETANIYRRVAALEDRIMTLEREFPPWSAEHFNQPRRRYMQPPPVTVYRDLPPAPASPFTRRTPQHLKTQSQKVQSRHIHSQKAQPRTMPKHQPLPKRKKVASYADSPLDKSGRPIFHACGRGVNSSLTRSVLAQLQLRQSGPSSTNDKSQSLPQENKEKQQ</sequence>
<evidence type="ECO:0000313" key="3">
    <source>
        <dbReference type="Proteomes" id="UP001139887"/>
    </source>
</evidence>
<name>A0A9W8LW64_9FUNG</name>
<dbReference type="OrthoDB" id="5531344at2759"/>
<feature type="compositionally biased region" description="Polar residues" evidence="1">
    <location>
        <begin position="67"/>
        <end position="79"/>
    </location>
</feature>